<dbReference type="PANTHER" id="PTHR30038">
    <property type="entry name" value="ALDEHYDE FERREDOXIN OXIDOREDUCTASE"/>
    <property type="match status" value="1"/>
</dbReference>
<dbReference type="AlphaFoldDB" id="X0YNT7"/>
<protein>
    <recommendedName>
        <fullName evidence="1">Aldehyde ferredoxin oxidoreductase C-terminal domain-containing protein</fullName>
    </recommendedName>
</protein>
<evidence type="ECO:0000259" key="1">
    <source>
        <dbReference type="Pfam" id="PF01314"/>
    </source>
</evidence>
<feature type="domain" description="Aldehyde ferredoxin oxidoreductase C-terminal" evidence="1">
    <location>
        <begin position="39"/>
        <end position="179"/>
    </location>
</feature>
<gene>
    <name evidence="2" type="ORF">S01H1_77059</name>
</gene>
<dbReference type="InterPro" id="IPR051919">
    <property type="entry name" value="W-dependent_AOR"/>
</dbReference>
<dbReference type="PANTHER" id="PTHR30038:SF0">
    <property type="entry name" value="TUNGSTEN-CONTAINING ALDEHYDE FERREDOXIN OXIDOREDUCTASE"/>
    <property type="match status" value="1"/>
</dbReference>
<dbReference type="Pfam" id="PF01314">
    <property type="entry name" value="AFOR_C"/>
    <property type="match status" value="1"/>
</dbReference>
<sequence>TNSRNKTIEEIRDQVERWGLAKDTVDHIFTESDHSGRFNVGRYTRYMEDMMRVKNAIGLCTIYTYQGLLFGDDIAELYTAASGHEITALEMVECGERIHNVTKMINVHEGFNRIDDAIPEVWFRPMESPEGRIEMQDYYQTKTLTKDDTDKILDDYYDERGWDSKTGCPTAERLKHLGLDEFAAPSTDI</sequence>
<name>X0YNT7_9ZZZZ</name>
<dbReference type="InterPro" id="IPR001203">
    <property type="entry name" value="OxRdtase_Ald_Fedxn_C"/>
</dbReference>
<dbReference type="InterPro" id="IPR036021">
    <property type="entry name" value="Tungsten_al_ferr_oxy-like_C"/>
</dbReference>
<dbReference type="Gene3D" id="1.10.599.10">
    <property type="entry name" value="Aldehyde Ferredoxin Oxidoreductase Protein, subunit A, domain 3"/>
    <property type="match status" value="1"/>
</dbReference>
<evidence type="ECO:0000313" key="2">
    <source>
        <dbReference type="EMBL" id="GAG48582.1"/>
    </source>
</evidence>
<dbReference type="EMBL" id="BARS01051773">
    <property type="protein sequence ID" value="GAG48582.1"/>
    <property type="molecule type" value="Genomic_DNA"/>
</dbReference>
<dbReference type="GO" id="GO:0009055">
    <property type="term" value="F:electron transfer activity"/>
    <property type="evidence" value="ECO:0007669"/>
    <property type="project" value="InterPro"/>
</dbReference>
<dbReference type="GO" id="GO:0051536">
    <property type="term" value="F:iron-sulfur cluster binding"/>
    <property type="evidence" value="ECO:0007669"/>
    <property type="project" value="InterPro"/>
</dbReference>
<dbReference type="GO" id="GO:0016625">
    <property type="term" value="F:oxidoreductase activity, acting on the aldehyde or oxo group of donors, iron-sulfur protein as acceptor"/>
    <property type="evidence" value="ECO:0007669"/>
    <property type="project" value="InterPro"/>
</dbReference>
<reference evidence="2" key="1">
    <citation type="journal article" date="2014" name="Front. Microbiol.">
        <title>High frequency of phylogenetically diverse reductive dehalogenase-homologous genes in deep subseafloor sedimentary metagenomes.</title>
        <authorList>
            <person name="Kawai M."/>
            <person name="Futagami T."/>
            <person name="Toyoda A."/>
            <person name="Takaki Y."/>
            <person name="Nishi S."/>
            <person name="Hori S."/>
            <person name="Arai W."/>
            <person name="Tsubouchi T."/>
            <person name="Morono Y."/>
            <person name="Uchiyama I."/>
            <person name="Ito T."/>
            <person name="Fujiyama A."/>
            <person name="Inagaki F."/>
            <person name="Takami H."/>
        </authorList>
    </citation>
    <scope>NUCLEOTIDE SEQUENCE</scope>
    <source>
        <strain evidence="2">Expedition CK06-06</strain>
    </source>
</reference>
<dbReference type="InterPro" id="IPR013985">
    <property type="entry name" value="Ald_Fedxn_OxRdtase_dom3"/>
</dbReference>
<dbReference type="SUPFAM" id="SSF48310">
    <property type="entry name" value="Aldehyde ferredoxin oxidoreductase, C-terminal domains"/>
    <property type="match status" value="1"/>
</dbReference>
<organism evidence="2">
    <name type="scientific">marine sediment metagenome</name>
    <dbReference type="NCBI Taxonomy" id="412755"/>
    <lineage>
        <taxon>unclassified sequences</taxon>
        <taxon>metagenomes</taxon>
        <taxon>ecological metagenomes</taxon>
    </lineage>
</organism>
<feature type="non-terminal residue" evidence="2">
    <location>
        <position position="1"/>
    </location>
</feature>
<accession>X0YNT7</accession>
<proteinExistence type="predicted"/>
<comment type="caution">
    <text evidence="2">The sequence shown here is derived from an EMBL/GenBank/DDBJ whole genome shotgun (WGS) entry which is preliminary data.</text>
</comment>